<keyword evidence="3" id="KW-1185">Reference proteome</keyword>
<gene>
    <name evidence="2" type="ORF">FN976_02700</name>
</gene>
<reference evidence="2 3" key="1">
    <citation type="submission" date="2019-07" db="EMBL/GenBank/DDBJ databases">
        <title>Caenimonas sedimenti sp. nov., isolated from activated sludge.</title>
        <authorList>
            <person name="Xu J."/>
        </authorList>
    </citation>
    <scope>NUCLEOTIDE SEQUENCE [LARGE SCALE GENOMIC DNA]</scope>
    <source>
        <strain evidence="2 3">HX-9-20</strain>
    </source>
</reference>
<dbReference type="SUPFAM" id="SSF53474">
    <property type="entry name" value="alpha/beta-Hydrolases"/>
    <property type="match status" value="1"/>
</dbReference>
<evidence type="ECO:0000256" key="1">
    <source>
        <dbReference type="SAM" id="SignalP"/>
    </source>
</evidence>
<dbReference type="InterPro" id="IPR029058">
    <property type="entry name" value="AB_hydrolase_fold"/>
</dbReference>
<keyword evidence="1" id="KW-0732">Signal</keyword>
<dbReference type="AlphaFoldDB" id="A0A562ZXH0"/>
<dbReference type="Proteomes" id="UP000318199">
    <property type="component" value="Unassembled WGS sequence"/>
</dbReference>
<protein>
    <recommendedName>
        <fullName evidence="4">Alpha/beta hydrolase</fullName>
    </recommendedName>
</protein>
<organism evidence="2 3">
    <name type="scientific">Caenimonas sedimenti</name>
    <dbReference type="NCBI Taxonomy" id="2596921"/>
    <lineage>
        <taxon>Bacteria</taxon>
        <taxon>Pseudomonadati</taxon>
        <taxon>Pseudomonadota</taxon>
        <taxon>Betaproteobacteria</taxon>
        <taxon>Burkholderiales</taxon>
        <taxon>Comamonadaceae</taxon>
        <taxon>Caenimonas</taxon>
    </lineage>
</organism>
<dbReference type="EMBL" id="VOBQ01000002">
    <property type="protein sequence ID" value="TWO73163.1"/>
    <property type="molecule type" value="Genomic_DNA"/>
</dbReference>
<evidence type="ECO:0008006" key="4">
    <source>
        <dbReference type="Google" id="ProtNLM"/>
    </source>
</evidence>
<feature type="signal peptide" evidence="1">
    <location>
        <begin position="1"/>
        <end position="22"/>
    </location>
</feature>
<dbReference type="OrthoDB" id="7197847at2"/>
<evidence type="ECO:0000313" key="3">
    <source>
        <dbReference type="Proteomes" id="UP000318199"/>
    </source>
</evidence>
<name>A0A562ZXH0_9BURK</name>
<feature type="chain" id="PRO_5021925806" description="Alpha/beta hydrolase" evidence="1">
    <location>
        <begin position="23"/>
        <end position="454"/>
    </location>
</feature>
<dbReference type="Gene3D" id="3.40.50.1820">
    <property type="entry name" value="alpha/beta hydrolase"/>
    <property type="match status" value="1"/>
</dbReference>
<proteinExistence type="predicted"/>
<accession>A0A562ZXH0</accession>
<comment type="caution">
    <text evidence="2">The sequence shown here is derived from an EMBL/GenBank/DDBJ whole genome shotgun (WGS) entry which is preliminary data.</text>
</comment>
<dbReference type="RefSeq" id="WP_145890690.1">
    <property type="nucleotide sequence ID" value="NZ_VOBQ01000002.1"/>
</dbReference>
<sequence>MPLQHILSAAALAVLLSACATAPGQPAMPEVAKAPAPTERACPPEVPTGAKCYIGEDTVGSFYWIAIPANWNRGVLVMHAHGGPADTGPATLQRSEEDLKRWAVTVKAGYAWAGSSYRRGGYGVTMAAEDTERLRQIFVRHFGEPKRTILHGQSYGAGVASKAAELYSTVDGRRGPYDGVLLTSGVLGGGARAYDFRLDLRVIYQYVCKNHPRPDEPQYPLWMGLPADAKLTRAELAARIDECTGVRKPAAQRTEQQKANLSTILSTVRIPESSLVGNMNWATWLMRDLTQLRLGGRNPFTNTGALYRGSANDTALNSGVLRYAPDRLAVEELNRDSAPQGKVAMPVLSFHASNDPTAFVELQSLYRDIMHRGGSGDRLVQVFSDEAEHSYVSEPQYPALFTALLDWVERGDKPTPRKVLALCKGYEAAYRGTCRIQPDYSPPALETRVTPRPR</sequence>
<evidence type="ECO:0000313" key="2">
    <source>
        <dbReference type="EMBL" id="TWO73163.1"/>
    </source>
</evidence>